<dbReference type="InterPro" id="IPR007488">
    <property type="entry name" value="DUF535"/>
</dbReference>
<dbReference type="EMBL" id="AP027080">
    <property type="protein sequence ID" value="BDU73466.1"/>
    <property type="molecule type" value="Genomic_DNA"/>
</dbReference>
<protein>
    <submittedName>
        <fullName evidence="1">Membrane protein</fullName>
    </submittedName>
</protein>
<dbReference type="Proteomes" id="UP001238179">
    <property type="component" value="Chromosome"/>
</dbReference>
<dbReference type="PANTHER" id="PTHR38785:SF1">
    <property type="entry name" value="HOMOLOG OF VIRK"/>
    <property type="match status" value="1"/>
</dbReference>
<keyword evidence="2" id="KW-1185">Reference proteome</keyword>
<reference evidence="2" key="1">
    <citation type="journal article" date="2023" name="Int. J. Syst. Evol. Microbiol.">
        <title>Mesoterricola silvestris gen. nov., sp. nov., Mesoterricola sediminis sp. nov., Geothrix oryzae sp. nov., Geothrix edaphica sp. nov., Geothrix rubra sp. nov., and Geothrix limicola sp. nov., six novel members of Acidobacteriota isolated from soils.</title>
        <authorList>
            <person name="Itoh H."/>
            <person name="Sugisawa Y."/>
            <person name="Mise K."/>
            <person name="Xu Z."/>
            <person name="Kuniyasu M."/>
            <person name="Ushijima N."/>
            <person name="Kawano K."/>
            <person name="Kobayashi E."/>
            <person name="Shiratori Y."/>
            <person name="Masuda Y."/>
            <person name="Senoo K."/>
        </authorList>
    </citation>
    <scope>NUCLEOTIDE SEQUENCE [LARGE SCALE GENOMIC DNA]</scope>
    <source>
        <strain evidence="2">W79</strain>
    </source>
</reference>
<dbReference type="RefSeq" id="WP_316412137.1">
    <property type="nucleotide sequence ID" value="NZ_AP027080.1"/>
</dbReference>
<name>A0AA48GIB5_9BACT</name>
<gene>
    <name evidence="1" type="ORF">METEAL_26400</name>
</gene>
<organism evidence="1 2">
    <name type="scientific">Mesoterricola silvestris</name>
    <dbReference type="NCBI Taxonomy" id="2927979"/>
    <lineage>
        <taxon>Bacteria</taxon>
        <taxon>Pseudomonadati</taxon>
        <taxon>Acidobacteriota</taxon>
        <taxon>Holophagae</taxon>
        <taxon>Holophagales</taxon>
        <taxon>Holophagaceae</taxon>
        <taxon>Mesoterricola</taxon>
    </lineage>
</organism>
<sequence>MDKQLSSTWKVSRRAWSLSHEMYRANKRKFKRNLRWAVTAAVRQAVTRPWFEFLATPAMAPFVQANPRLAFRPMNTYMSKAWGWERRVKVILETYEFINAMDGILRDAMLRPEGRILASADLGKGLEARFRLGFDPKFRKEGELCLFLELSAYEGPVMGMALALEHRADSHWVAYVGAIQGRLGGGEEVVKVATKAMHGLRPKFLMVFLAQEMARALRVGHLLGVGNRIQVYRANPFRILHPSKDIRFDYDALWKEAEGEEAEEGWFRLPLRTQRRAEEDFPSNKRAMYRKRYALMDDLSRQIKIQLAPFGR</sequence>
<evidence type="ECO:0000313" key="1">
    <source>
        <dbReference type="EMBL" id="BDU73466.1"/>
    </source>
</evidence>
<dbReference type="GO" id="GO:0006974">
    <property type="term" value="P:DNA damage response"/>
    <property type="evidence" value="ECO:0007669"/>
    <property type="project" value="TreeGrafter"/>
</dbReference>
<accession>A0AA48GIB5</accession>
<evidence type="ECO:0000313" key="2">
    <source>
        <dbReference type="Proteomes" id="UP001238179"/>
    </source>
</evidence>
<dbReference type="AlphaFoldDB" id="A0AA48GIB5"/>
<proteinExistence type="predicted"/>
<dbReference type="Pfam" id="PF04393">
    <property type="entry name" value="DUF535"/>
    <property type="match status" value="1"/>
</dbReference>
<dbReference type="PANTHER" id="PTHR38785">
    <property type="entry name" value="HOMOLOG OF VIRK"/>
    <property type="match status" value="1"/>
</dbReference>
<dbReference type="KEGG" id="msil:METEAL_26400"/>